<dbReference type="SUPFAM" id="SSF53850">
    <property type="entry name" value="Periplasmic binding protein-like II"/>
    <property type="match status" value="1"/>
</dbReference>
<evidence type="ECO:0000256" key="2">
    <source>
        <dbReference type="SAM" id="SignalP"/>
    </source>
</evidence>
<gene>
    <name evidence="3" type="ORF">BAU08_04460</name>
</gene>
<name>A0A193FSS5_9BORD</name>
<comment type="similarity">
    <text evidence="1">Belongs to the UPF0065 (bug) family.</text>
</comment>
<reference evidence="3 4" key="1">
    <citation type="submission" date="2016-06" db="EMBL/GenBank/DDBJ databases">
        <title>Complete genome sequences of Bordetella bronchialis and Bordetella flabilis.</title>
        <authorList>
            <person name="LiPuma J.J."/>
            <person name="Spilker T."/>
        </authorList>
    </citation>
    <scope>NUCLEOTIDE SEQUENCE [LARGE SCALE GENOMIC DNA]</scope>
    <source>
        <strain evidence="3 4">AU17976</strain>
    </source>
</reference>
<feature type="signal peptide" evidence="2">
    <location>
        <begin position="1"/>
        <end position="23"/>
    </location>
</feature>
<evidence type="ECO:0008006" key="5">
    <source>
        <dbReference type="Google" id="ProtNLM"/>
    </source>
</evidence>
<dbReference type="PIRSF" id="PIRSF017082">
    <property type="entry name" value="YflP"/>
    <property type="match status" value="1"/>
</dbReference>
<dbReference type="Proteomes" id="UP000092213">
    <property type="component" value="Chromosome"/>
</dbReference>
<dbReference type="RefSeq" id="WP_066668325.1">
    <property type="nucleotide sequence ID" value="NZ_CP016171.1"/>
</dbReference>
<dbReference type="EMBL" id="CP016171">
    <property type="protein sequence ID" value="ANN70680.1"/>
    <property type="molecule type" value="Genomic_DNA"/>
</dbReference>
<evidence type="ECO:0000313" key="3">
    <source>
        <dbReference type="EMBL" id="ANN70680.1"/>
    </source>
</evidence>
<protein>
    <recommendedName>
        <fullName evidence="5">ABC transporter substrate-binding protein</fullName>
    </recommendedName>
</protein>
<accession>A0A193FSS5</accession>
<keyword evidence="2" id="KW-0732">Signal</keyword>
<dbReference type="Pfam" id="PF03401">
    <property type="entry name" value="TctC"/>
    <property type="match status" value="1"/>
</dbReference>
<feature type="chain" id="PRO_5008258287" description="ABC transporter substrate-binding protein" evidence="2">
    <location>
        <begin position="24"/>
        <end position="320"/>
    </location>
</feature>
<dbReference type="Gene3D" id="3.40.190.10">
    <property type="entry name" value="Periplasmic binding protein-like II"/>
    <property type="match status" value="1"/>
</dbReference>
<dbReference type="InterPro" id="IPR042100">
    <property type="entry name" value="Bug_dom1"/>
</dbReference>
<dbReference type="STRING" id="463025.BAU08_04460"/>
<sequence>MKKSIHAPALMLAAAVLCASARAGTFPDHPVRLVVPFSPGGSTDLVGRLVATKVSQILGQPVIVENRAGAGGVIGSDNVVKSPADGYSLLMATTSHTANPSIYKKLPYDTQKDFAPIALIGDMPGLLVAHPSLPPDNFREFIAYARTHKLSYGSAGSGTFPHLSMELLQSAAGLQMTHIPYKGAAPALTDLVGGVYEVKMDAYITAANFVKAGKLKLYAVSSLQRMPQLPDVPTIAESGYPGFESTYWIGIVAPAGVPADVRKKLEQAFTQAVHDKTVAGKLEESGTRPIGGTAADLQALMDREFKQWPAIIEKAGIAEK</sequence>
<organism evidence="3 4">
    <name type="scientific">Bordetella bronchialis</name>
    <dbReference type="NCBI Taxonomy" id="463025"/>
    <lineage>
        <taxon>Bacteria</taxon>
        <taxon>Pseudomonadati</taxon>
        <taxon>Pseudomonadota</taxon>
        <taxon>Betaproteobacteria</taxon>
        <taxon>Burkholderiales</taxon>
        <taxon>Alcaligenaceae</taxon>
        <taxon>Bordetella</taxon>
    </lineage>
</organism>
<dbReference type="AlphaFoldDB" id="A0A193FSS5"/>
<dbReference type="Gene3D" id="3.40.190.150">
    <property type="entry name" value="Bordetella uptake gene, domain 1"/>
    <property type="match status" value="1"/>
</dbReference>
<evidence type="ECO:0000256" key="1">
    <source>
        <dbReference type="ARBA" id="ARBA00006987"/>
    </source>
</evidence>
<dbReference type="CDD" id="cd13578">
    <property type="entry name" value="PBP2_Bug27"/>
    <property type="match status" value="1"/>
</dbReference>
<dbReference type="PANTHER" id="PTHR42928">
    <property type="entry name" value="TRICARBOXYLATE-BINDING PROTEIN"/>
    <property type="match status" value="1"/>
</dbReference>
<dbReference type="PANTHER" id="PTHR42928:SF5">
    <property type="entry name" value="BLR1237 PROTEIN"/>
    <property type="match status" value="1"/>
</dbReference>
<proteinExistence type="inferred from homology"/>
<evidence type="ECO:0000313" key="4">
    <source>
        <dbReference type="Proteomes" id="UP000092213"/>
    </source>
</evidence>
<dbReference type="InterPro" id="IPR005064">
    <property type="entry name" value="BUG"/>
</dbReference>